<gene>
    <name evidence="1" type="ORF">D7294_09265</name>
</gene>
<dbReference type="Proteomes" id="UP000272474">
    <property type="component" value="Unassembled WGS sequence"/>
</dbReference>
<keyword evidence="2" id="KW-1185">Reference proteome</keyword>
<organism evidence="1 2">
    <name type="scientific">Streptomyces hoynatensis</name>
    <dbReference type="NCBI Taxonomy" id="1141874"/>
    <lineage>
        <taxon>Bacteria</taxon>
        <taxon>Bacillati</taxon>
        <taxon>Actinomycetota</taxon>
        <taxon>Actinomycetes</taxon>
        <taxon>Kitasatosporales</taxon>
        <taxon>Streptomycetaceae</taxon>
        <taxon>Streptomyces</taxon>
    </lineage>
</organism>
<evidence type="ECO:0000313" key="1">
    <source>
        <dbReference type="EMBL" id="RKN43874.1"/>
    </source>
</evidence>
<name>A0A3A9Z7N2_9ACTN</name>
<accession>A0A3A9Z7N2</accession>
<proteinExistence type="predicted"/>
<dbReference type="EMBL" id="RBAL01000004">
    <property type="protein sequence ID" value="RKN43874.1"/>
    <property type="molecule type" value="Genomic_DNA"/>
</dbReference>
<comment type="caution">
    <text evidence="1">The sequence shown here is derived from an EMBL/GenBank/DDBJ whole genome shotgun (WGS) entry which is preliminary data.</text>
</comment>
<evidence type="ECO:0000313" key="2">
    <source>
        <dbReference type="Proteomes" id="UP000272474"/>
    </source>
</evidence>
<reference evidence="1 2" key="1">
    <citation type="journal article" date="2014" name="Int. J. Syst. Evol. Microbiol.">
        <title>Streptomyces hoynatensis sp. nov., isolated from deep marine sediment.</title>
        <authorList>
            <person name="Veyisoglu A."/>
            <person name="Sahin N."/>
        </authorList>
    </citation>
    <scope>NUCLEOTIDE SEQUENCE [LARGE SCALE GENOMIC DNA]</scope>
    <source>
        <strain evidence="1 2">KCTC 29097</strain>
    </source>
</reference>
<sequence length="205" mass="22004">MWGAKGLPVPFVAKWSGEEVTVGGALTVRPDGGGLAYRDAAAGDRDRHGVLWARVVRAPGVGRPDFRVMHPVRQRGAMLGLLCQVCGGPADRSGKGWLFVLGRPEVVGEGVSGWPEGLLCTKPPVCVPCARRAVRLCPHLGEPVFVRVRKPRVWGVFGGFFLPRPGGGLVAGEDDYVPYGHRQAGWFLANQLVLELARTTRVPAP</sequence>
<dbReference type="AlphaFoldDB" id="A0A3A9Z7N2"/>
<protein>
    <submittedName>
        <fullName evidence="1">Uncharacterized protein</fullName>
    </submittedName>
</protein>